<comment type="caution">
    <text evidence="2">The sequence shown here is derived from an EMBL/GenBank/DDBJ whole genome shotgun (WGS) entry which is preliminary data.</text>
</comment>
<dbReference type="SUPFAM" id="SSF52833">
    <property type="entry name" value="Thioredoxin-like"/>
    <property type="match status" value="1"/>
</dbReference>
<dbReference type="InterPro" id="IPR036249">
    <property type="entry name" value="Thioredoxin-like_sf"/>
</dbReference>
<dbReference type="Proteomes" id="UP000540519">
    <property type="component" value="Unassembled WGS sequence"/>
</dbReference>
<dbReference type="OrthoDB" id="9809746at2"/>
<accession>A0A7X3D1G3</accession>
<dbReference type="EMBL" id="RCNR01000009">
    <property type="protein sequence ID" value="MUH35585.1"/>
    <property type="molecule type" value="Genomic_DNA"/>
</dbReference>
<organism evidence="2 3">
    <name type="scientific">Zobellia amurskyensis</name>
    <dbReference type="NCBI Taxonomy" id="248905"/>
    <lineage>
        <taxon>Bacteria</taxon>
        <taxon>Pseudomonadati</taxon>
        <taxon>Bacteroidota</taxon>
        <taxon>Flavobacteriia</taxon>
        <taxon>Flavobacteriales</taxon>
        <taxon>Flavobacteriaceae</taxon>
        <taxon>Zobellia</taxon>
    </lineage>
</organism>
<keyword evidence="3" id="KW-1185">Reference proteome</keyword>
<dbReference type="InterPro" id="IPR013766">
    <property type="entry name" value="Thioredoxin_domain"/>
</dbReference>
<dbReference type="Gene3D" id="3.40.30.10">
    <property type="entry name" value="Glutaredoxin"/>
    <property type="match status" value="1"/>
</dbReference>
<dbReference type="InterPro" id="IPR000866">
    <property type="entry name" value="AhpC/TSA"/>
</dbReference>
<dbReference type="CDD" id="cd02970">
    <property type="entry name" value="PRX_like2"/>
    <property type="match status" value="1"/>
</dbReference>
<dbReference type="RefSeq" id="WP_155599374.1">
    <property type="nucleotide sequence ID" value="NZ_RCNR01000009.1"/>
</dbReference>
<evidence type="ECO:0000259" key="1">
    <source>
        <dbReference type="PROSITE" id="PS51352"/>
    </source>
</evidence>
<gene>
    <name evidence="2" type="ORF">D9O36_07020</name>
</gene>
<name>A0A7X3D1G3_9FLAO</name>
<sequence>MIKPKTEVPQIELPLINDTQWNLASQKSDSFTVLVFYRGLHCPVCKNYLEELAKKLKDFTDRGAHVVAISSDSEERAKKAGKEWDVPELPIAYNLSIEEARKWGLFVSKGVKDSEPDTFSEPGVFLVRPDKTLYASAVQSMPFARPDWKDILNAIDYIEKNDYPARGGE</sequence>
<dbReference type="PROSITE" id="PS51352">
    <property type="entry name" value="THIOREDOXIN_2"/>
    <property type="match status" value="1"/>
</dbReference>
<protein>
    <submittedName>
        <fullName evidence="2">AhpC/TSA family protein</fullName>
    </submittedName>
</protein>
<dbReference type="GO" id="GO:0016209">
    <property type="term" value="F:antioxidant activity"/>
    <property type="evidence" value="ECO:0007669"/>
    <property type="project" value="InterPro"/>
</dbReference>
<dbReference type="Pfam" id="PF00578">
    <property type="entry name" value="AhpC-TSA"/>
    <property type="match status" value="1"/>
</dbReference>
<feature type="domain" description="Thioredoxin" evidence="1">
    <location>
        <begin position="2"/>
        <end position="160"/>
    </location>
</feature>
<dbReference type="GO" id="GO:0016491">
    <property type="term" value="F:oxidoreductase activity"/>
    <property type="evidence" value="ECO:0007669"/>
    <property type="project" value="InterPro"/>
</dbReference>
<proteinExistence type="predicted"/>
<dbReference type="AlphaFoldDB" id="A0A7X3D1G3"/>
<evidence type="ECO:0000313" key="2">
    <source>
        <dbReference type="EMBL" id="MUH35585.1"/>
    </source>
</evidence>
<reference evidence="2 3" key="1">
    <citation type="journal article" date="2019" name="Mar. Drugs">
        <title>Comparative Genomics and CAZyme Genome Repertoires of Marine Zobellia amurskyensis KMM 3526(T) and Zobellia laminariae KMM 3676(T).</title>
        <authorList>
            <person name="Chernysheva N."/>
            <person name="Bystritskaya E."/>
            <person name="Stenkova A."/>
            <person name="Golovkin I."/>
            <person name="Nedashkovskaya O."/>
            <person name="Isaeva M."/>
        </authorList>
    </citation>
    <scope>NUCLEOTIDE SEQUENCE [LARGE SCALE GENOMIC DNA]</scope>
    <source>
        <strain evidence="2 3">KMM 3526</strain>
    </source>
</reference>
<evidence type="ECO:0000313" key="3">
    <source>
        <dbReference type="Proteomes" id="UP000540519"/>
    </source>
</evidence>